<evidence type="ECO:0000259" key="8">
    <source>
        <dbReference type="Pfam" id="PF04263"/>
    </source>
</evidence>
<evidence type="ECO:0000256" key="1">
    <source>
        <dbReference type="ARBA" id="ARBA00005078"/>
    </source>
</evidence>
<dbReference type="OrthoDB" id="25149at2759"/>
<dbReference type="GO" id="GO:0009229">
    <property type="term" value="P:thiamine diphosphate biosynthetic process"/>
    <property type="evidence" value="ECO:0007669"/>
    <property type="project" value="UniProtKB-UniRule"/>
</dbReference>
<feature type="domain" description="Thiamin pyrophosphokinase thiamin-binding" evidence="9">
    <location>
        <begin position="243"/>
        <end position="293"/>
    </location>
</feature>
<evidence type="ECO:0000256" key="6">
    <source>
        <dbReference type="ARBA" id="ARBA00022840"/>
    </source>
</evidence>
<dbReference type="InterPro" id="IPR016966">
    <property type="entry name" value="Thiamin_pyrophosphokinase_euk"/>
</dbReference>
<dbReference type="CDD" id="cd07995">
    <property type="entry name" value="TPK"/>
    <property type="match status" value="1"/>
</dbReference>
<dbReference type="GO" id="GO:0030975">
    <property type="term" value="F:thiamine binding"/>
    <property type="evidence" value="ECO:0007669"/>
    <property type="project" value="UniProtKB-UniRule"/>
</dbReference>
<dbReference type="InterPro" id="IPR006282">
    <property type="entry name" value="Thi_PPkinase"/>
</dbReference>
<dbReference type="Gene3D" id="3.40.50.10240">
    <property type="entry name" value="Thiamin pyrophosphokinase, catalytic domain"/>
    <property type="match status" value="1"/>
</dbReference>
<protein>
    <recommendedName>
        <fullName evidence="7">Thiamine pyrophosphokinase</fullName>
        <ecNumber evidence="7">2.7.6.2</ecNumber>
    </recommendedName>
</protein>
<dbReference type="EC" id="2.7.6.2" evidence="7"/>
<name>A0A4C2E640_9SACH</name>
<dbReference type="Pfam" id="PF04263">
    <property type="entry name" value="TPK_catalytic"/>
    <property type="match status" value="1"/>
</dbReference>
<keyword evidence="6 7" id="KW-0067">ATP-binding</keyword>
<evidence type="ECO:0000256" key="3">
    <source>
        <dbReference type="ARBA" id="ARBA00022679"/>
    </source>
</evidence>
<organism evidence="10 11">
    <name type="scientific">Zygosaccharomyces mellis</name>
    <dbReference type="NCBI Taxonomy" id="42258"/>
    <lineage>
        <taxon>Eukaryota</taxon>
        <taxon>Fungi</taxon>
        <taxon>Dikarya</taxon>
        <taxon>Ascomycota</taxon>
        <taxon>Saccharomycotina</taxon>
        <taxon>Saccharomycetes</taxon>
        <taxon>Saccharomycetales</taxon>
        <taxon>Saccharomycetaceae</taxon>
        <taxon>Zygosaccharomyces</taxon>
    </lineage>
</organism>
<proteinExistence type="inferred from homology"/>
<evidence type="ECO:0000256" key="2">
    <source>
        <dbReference type="ARBA" id="ARBA00006785"/>
    </source>
</evidence>
<dbReference type="EMBL" id="BIMX01000003">
    <property type="protein sequence ID" value="GCE97822.1"/>
    <property type="molecule type" value="Genomic_DNA"/>
</dbReference>
<keyword evidence="3 7" id="KW-0808">Transferase</keyword>
<dbReference type="AlphaFoldDB" id="A0A4C2E640"/>
<gene>
    <name evidence="10" type="ORF">ZYGM_002225</name>
</gene>
<evidence type="ECO:0000313" key="10">
    <source>
        <dbReference type="EMBL" id="GCE97822.1"/>
    </source>
</evidence>
<keyword evidence="11" id="KW-1185">Reference proteome</keyword>
<comment type="catalytic activity">
    <reaction evidence="7">
        <text>thiamine + ATP = thiamine diphosphate + AMP + H(+)</text>
        <dbReference type="Rhea" id="RHEA:11576"/>
        <dbReference type="ChEBI" id="CHEBI:15378"/>
        <dbReference type="ChEBI" id="CHEBI:18385"/>
        <dbReference type="ChEBI" id="CHEBI:30616"/>
        <dbReference type="ChEBI" id="CHEBI:58937"/>
        <dbReference type="ChEBI" id="CHEBI:456215"/>
    </reaction>
</comment>
<evidence type="ECO:0000256" key="5">
    <source>
        <dbReference type="ARBA" id="ARBA00022777"/>
    </source>
</evidence>
<reference evidence="10 11" key="1">
    <citation type="submission" date="2019-01" db="EMBL/GenBank/DDBJ databases">
        <title>Draft Genome Sequencing of Zygosaccharomyces mellis Ca-7.</title>
        <authorList>
            <person name="Shiwa Y."/>
            <person name="Kanesaki Y."/>
            <person name="Ishige T."/>
            <person name="Mura K."/>
            <person name="Hori T."/>
            <person name="Tamura T."/>
        </authorList>
    </citation>
    <scope>NUCLEOTIDE SEQUENCE [LARGE SCALE GENOMIC DNA]</scope>
    <source>
        <strain evidence="10 11">Ca-7</strain>
    </source>
</reference>
<feature type="domain" description="Thiamin pyrophosphokinase catalytic" evidence="8">
    <location>
        <begin position="56"/>
        <end position="206"/>
    </location>
</feature>
<dbReference type="InterPro" id="IPR007371">
    <property type="entry name" value="TPK_catalytic"/>
</dbReference>
<dbReference type="PIRSF" id="PIRSF031057">
    <property type="entry name" value="Thiamin_pyrophosphokinase"/>
    <property type="match status" value="1"/>
</dbReference>
<dbReference type="InterPro" id="IPR036371">
    <property type="entry name" value="TPK_B1-bd_sf"/>
</dbReference>
<keyword evidence="4 7" id="KW-0547">Nucleotide-binding</keyword>
<comment type="pathway">
    <text evidence="1 7">Cofactor biosynthesis; thiamine diphosphate biosynthesis; thiamine diphosphate from thiamine: step 1/1.</text>
</comment>
<dbReference type="InterPro" id="IPR007373">
    <property type="entry name" value="Thiamin_PyroPKinase_B1-bd"/>
</dbReference>
<comment type="caution">
    <text evidence="10">The sequence shown here is derived from an EMBL/GenBank/DDBJ whole genome shotgun (WGS) entry which is preliminary data.</text>
</comment>
<dbReference type="Proteomes" id="UP000301737">
    <property type="component" value="Unassembled WGS sequence"/>
</dbReference>
<dbReference type="PANTHER" id="PTHR13622">
    <property type="entry name" value="THIAMIN PYROPHOSPHOKINASE"/>
    <property type="match status" value="1"/>
</dbReference>
<dbReference type="GO" id="GO:0005524">
    <property type="term" value="F:ATP binding"/>
    <property type="evidence" value="ECO:0007669"/>
    <property type="project" value="UniProtKB-UniRule"/>
</dbReference>
<dbReference type="GO" id="GO:0016301">
    <property type="term" value="F:kinase activity"/>
    <property type="evidence" value="ECO:0007669"/>
    <property type="project" value="UniProtKB-UniRule"/>
</dbReference>
<dbReference type="UniPathway" id="UPA00060">
    <property type="reaction ID" value="UER00597"/>
</dbReference>
<evidence type="ECO:0000256" key="7">
    <source>
        <dbReference type="PIRNR" id="PIRNR031057"/>
    </source>
</evidence>
<dbReference type="Pfam" id="PF04265">
    <property type="entry name" value="TPK_B1_binding"/>
    <property type="match status" value="1"/>
</dbReference>
<evidence type="ECO:0000259" key="9">
    <source>
        <dbReference type="Pfam" id="PF04265"/>
    </source>
</evidence>
<dbReference type="GO" id="GO:0006772">
    <property type="term" value="P:thiamine metabolic process"/>
    <property type="evidence" value="ECO:0007669"/>
    <property type="project" value="InterPro"/>
</dbReference>
<dbReference type="PANTHER" id="PTHR13622:SF8">
    <property type="entry name" value="THIAMIN PYROPHOSPHOKINASE 1"/>
    <property type="match status" value="1"/>
</dbReference>
<dbReference type="SUPFAM" id="SSF63862">
    <property type="entry name" value="Thiamin pyrophosphokinase, substrate-binding domain"/>
    <property type="match status" value="1"/>
</dbReference>
<accession>A0A4C2E640</accession>
<dbReference type="GO" id="GO:0004788">
    <property type="term" value="F:thiamine diphosphokinase activity"/>
    <property type="evidence" value="ECO:0007669"/>
    <property type="project" value="UniProtKB-UniRule"/>
</dbReference>
<dbReference type="InterPro" id="IPR036759">
    <property type="entry name" value="TPK_catalytic_sf"/>
</dbReference>
<sequence length="312" mass="35494">MSEWCMENPENIVINVDKGHYVHLINVEQYLSPLSGKPSALLILNQKIDIAEVFLEIWHHYKLKVCADGGANRLYELFGDDESARSRYLPDYIVGDLDSLDVEVEKYYKRKNVVIIRQFTQYSTDFSKCLDVIALHWTSPMFVQKVRSSTEENHSIELYDGLATWRKNLDFNGGIKINTLALGGINGRFDQTIHSISQLYQLSSDRSQFNLCYLSSTDLIFLIPSKGTLLTYSKEFRQACIGNCGLLPLGLPTVLQETRGLKWDVGNWPTSVQEGRVSSSNRFVGENKCLLRTKDSVVISVEIHIANLKNFL</sequence>
<dbReference type="SUPFAM" id="SSF63999">
    <property type="entry name" value="Thiamin pyrophosphokinase, catalytic domain"/>
    <property type="match status" value="1"/>
</dbReference>
<keyword evidence="5 7" id="KW-0418">Kinase</keyword>
<evidence type="ECO:0000313" key="11">
    <source>
        <dbReference type="Proteomes" id="UP000301737"/>
    </source>
</evidence>
<comment type="similarity">
    <text evidence="2 7">Belongs to the thiamine pyrophosphokinase family.</text>
</comment>
<evidence type="ECO:0000256" key="4">
    <source>
        <dbReference type="ARBA" id="ARBA00022741"/>
    </source>
</evidence>
<dbReference type="Gene3D" id="2.60.120.320">
    <property type="entry name" value="Thiamin pyrophosphokinase, thiamin-binding domain"/>
    <property type="match status" value="1"/>
</dbReference>